<dbReference type="Gene3D" id="3.40.50.20">
    <property type="match status" value="1"/>
</dbReference>
<dbReference type="AlphaFoldDB" id="A0A562QMT7"/>
<dbReference type="GO" id="GO:0016874">
    <property type="term" value="F:ligase activity"/>
    <property type="evidence" value="ECO:0007669"/>
    <property type="project" value="UniProtKB-KW"/>
</dbReference>
<gene>
    <name evidence="3" type="ORF">IQ10_01399</name>
</gene>
<dbReference type="InterPro" id="IPR003806">
    <property type="entry name" value="ATP-grasp_PylC-type"/>
</dbReference>
<dbReference type="RefSeq" id="WP_144449730.1">
    <property type="nucleotide sequence ID" value="NZ_VLKZ01000003.1"/>
</dbReference>
<dbReference type="Gene3D" id="3.30.470.20">
    <property type="entry name" value="ATP-grasp fold, B domain"/>
    <property type="match status" value="1"/>
</dbReference>
<dbReference type="GO" id="GO:0005524">
    <property type="term" value="F:ATP binding"/>
    <property type="evidence" value="ECO:0007669"/>
    <property type="project" value="UniProtKB-UniRule"/>
</dbReference>
<dbReference type="GO" id="GO:0046872">
    <property type="term" value="F:metal ion binding"/>
    <property type="evidence" value="ECO:0007669"/>
    <property type="project" value="InterPro"/>
</dbReference>
<dbReference type="Proteomes" id="UP000315711">
    <property type="component" value="Unassembled WGS sequence"/>
</dbReference>
<comment type="caution">
    <text evidence="3">The sequence shown here is derived from an EMBL/GenBank/DDBJ whole genome shotgun (WGS) entry which is preliminary data.</text>
</comment>
<reference evidence="3 4" key="1">
    <citation type="journal article" date="2015" name="Stand. Genomic Sci.">
        <title>Genomic Encyclopedia of Bacterial and Archaeal Type Strains, Phase III: the genomes of soil and plant-associated and newly described type strains.</title>
        <authorList>
            <person name="Whitman W.B."/>
            <person name="Woyke T."/>
            <person name="Klenk H.P."/>
            <person name="Zhou Y."/>
            <person name="Lilburn T.G."/>
            <person name="Beck B.J."/>
            <person name="De Vos P."/>
            <person name="Vandamme P."/>
            <person name="Eisen J.A."/>
            <person name="Garrity G."/>
            <person name="Hugenholtz P."/>
            <person name="Kyrpides N.C."/>
        </authorList>
    </citation>
    <scope>NUCLEOTIDE SEQUENCE [LARGE SCALE GENOMIC DNA]</scope>
    <source>
        <strain evidence="3 4">CGMCC 1.10116</strain>
    </source>
</reference>
<evidence type="ECO:0000259" key="2">
    <source>
        <dbReference type="PROSITE" id="PS50975"/>
    </source>
</evidence>
<keyword evidence="1" id="KW-0547">Nucleotide-binding</keyword>
<name>A0A562QMT7_9BACI</name>
<dbReference type="InterPro" id="IPR048764">
    <property type="entry name" value="PylC_N"/>
</dbReference>
<organism evidence="3 4">
    <name type="scientific">Halalkalibacter nanhaiisediminis</name>
    <dbReference type="NCBI Taxonomy" id="688079"/>
    <lineage>
        <taxon>Bacteria</taxon>
        <taxon>Bacillati</taxon>
        <taxon>Bacillota</taxon>
        <taxon>Bacilli</taxon>
        <taxon>Bacillales</taxon>
        <taxon>Bacillaceae</taxon>
        <taxon>Halalkalibacter</taxon>
    </lineage>
</organism>
<dbReference type="OrthoDB" id="40611at2"/>
<dbReference type="Pfam" id="PF02655">
    <property type="entry name" value="ATP-grasp_3"/>
    <property type="match status" value="1"/>
</dbReference>
<protein>
    <submittedName>
        <fullName evidence="3">Putative ATP-grasp superfamily ATP-dependent carboligase</fullName>
    </submittedName>
</protein>
<keyword evidence="1" id="KW-0067">ATP-binding</keyword>
<keyword evidence="3" id="KW-0436">Ligase</keyword>
<accession>A0A562QMT7</accession>
<dbReference type="EMBL" id="VLKZ01000003">
    <property type="protein sequence ID" value="TWI58068.1"/>
    <property type="molecule type" value="Genomic_DNA"/>
</dbReference>
<dbReference type="PROSITE" id="PS50975">
    <property type="entry name" value="ATP_GRASP"/>
    <property type="match status" value="1"/>
</dbReference>
<dbReference type="Pfam" id="PF21360">
    <property type="entry name" value="PylC-like_N"/>
    <property type="match status" value="1"/>
</dbReference>
<sequence length="385" mass="44572">MNTKNILVTGGRSPVALHLARILHENGNTIYVAESETYHLSKKSNVIKRSFVVPKPNDNHVNYIQALIQICKNYSIDLMIPTCEELFHISKSKEEFQKHNISVFCDNLDTLRLLHNKFTFYQYLKQNDYMYPKTYEFTSMKNLTEHFSKFSHQKMILKAVYSRFASDVYFTDGEIPHIQVSAENPWVLQQYIEGRQYCSYSVAVEGELIAHTCYPTVYTAGLGANVYFKHVIEPKIEEFVERIVKELNFTGQIAFDFIKDIEGDFYPIECNPRATSGLHLFDGCADFCSVFLEQKIQKRVTPTGNKVFKLGIPMLMYGLTEGFLFQRPRSFIKDFIHSKDVIYSSKDKMPYFYQGIILIVMLARKRKSGKGLTELTTTDIEWSGD</sequence>
<keyword evidence="4" id="KW-1185">Reference proteome</keyword>
<dbReference type="SUPFAM" id="SSF56059">
    <property type="entry name" value="Glutathione synthetase ATP-binding domain-like"/>
    <property type="match status" value="1"/>
</dbReference>
<feature type="domain" description="ATP-grasp" evidence="2">
    <location>
        <begin position="121"/>
        <end position="301"/>
    </location>
</feature>
<proteinExistence type="predicted"/>
<evidence type="ECO:0000256" key="1">
    <source>
        <dbReference type="PROSITE-ProRule" id="PRU00409"/>
    </source>
</evidence>
<evidence type="ECO:0000313" key="3">
    <source>
        <dbReference type="EMBL" id="TWI58068.1"/>
    </source>
</evidence>
<dbReference type="InterPro" id="IPR011761">
    <property type="entry name" value="ATP-grasp"/>
</dbReference>
<evidence type="ECO:0000313" key="4">
    <source>
        <dbReference type="Proteomes" id="UP000315711"/>
    </source>
</evidence>